<dbReference type="GO" id="GO:0006065">
    <property type="term" value="P:UDP-glucuronate biosynthetic process"/>
    <property type="evidence" value="ECO:0007669"/>
    <property type="project" value="UniProtKB-UniPathway"/>
</dbReference>
<dbReference type="InterPro" id="IPR036220">
    <property type="entry name" value="UDP-Glc/GDP-Man_DH_C_sf"/>
</dbReference>
<dbReference type="GO" id="GO:0000271">
    <property type="term" value="P:polysaccharide biosynthetic process"/>
    <property type="evidence" value="ECO:0007669"/>
    <property type="project" value="InterPro"/>
</dbReference>
<feature type="binding site" evidence="11">
    <location>
        <position position="35"/>
    </location>
    <ligand>
        <name>NAD(+)</name>
        <dbReference type="ChEBI" id="CHEBI:57540"/>
    </ligand>
</feature>
<dbReference type="EC" id="1.1.1.22" evidence="3 8"/>
<feature type="binding site" evidence="11">
    <location>
        <position position="353"/>
    </location>
    <ligand>
        <name>NAD(+)</name>
        <dbReference type="ChEBI" id="CHEBI:57540"/>
    </ligand>
</feature>
<dbReference type="InterPro" id="IPR036291">
    <property type="entry name" value="NAD(P)-bd_dom_sf"/>
</dbReference>
<dbReference type="Proteomes" id="UP000242642">
    <property type="component" value="Unassembled WGS sequence"/>
</dbReference>
<feature type="binding site" evidence="11">
    <location>
        <position position="30"/>
    </location>
    <ligand>
        <name>NAD(+)</name>
        <dbReference type="ChEBI" id="CHEBI:57540"/>
    </ligand>
</feature>
<dbReference type="Pfam" id="PF03721">
    <property type="entry name" value="UDPG_MGDP_dh_N"/>
    <property type="match status" value="1"/>
</dbReference>
<comment type="pathway">
    <text evidence="1">Nucleotide-sugar biosynthesis; UDP-alpha-D-glucuronate biosynthesis; UDP-alpha-D-glucuronate from UDP-alpha-D-glucose: step 1/1.</text>
</comment>
<dbReference type="PANTHER" id="PTHR43750">
    <property type="entry name" value="UDP-GLUCOSE 6-DEHYDROGENASE TUAD"/>
    <property type="match status" value="1"/>
</dbReference>
<evidence type="ECO:0000256" key="9">
    <source>
        <dbReference type="PIRSR" id="PIRSR500134-1"/>
    </source>
</evidence>
<evidence type="ECO:0000256" key="2">
    <source>
        <dbReference type="ARBA" id="ARBA00006601"/>
    </source>
</evidence>
<evidence type="ECO:0000256" key="3">
    <source>
        <dbReference type="ARBA" id="ARBA00012954"/>
    </source>
</evidence>
<evidence type="ECO:0000256" key="7">
    <source>
        <dbReference type="ARBA" id="ARBA00047473"/>
    </source>
</evidence>
<dbReference type="UniPathway" id="UPA00038">
    <property type="reaction ID" value="UER00491"/>
</dbReference>
<dbReference type="AlphaFoldDB" id="A0A1I0BPQ2"/>
<feature type="binding site" evidence="10">
    <location>
        <position position="229"/>
    </location>
    <ligand>
        <name>substrate</name>
    </ligand>
</feature>
<comment type="catalytic activity">
    <reaction evidence="7 8">
        <text>UDP-alpha-D-glucose + 2 NAD(+) + H2O = UDP-alpha-D-glucuronate + 2 NADH + 3 H(+)</text>
        <dbReference type="Rhea" id="RHEA:23596"/>
        <dbReference type="ChEBI" id="CHEBI:15377"/>
        <dbReference type="ChEBI" id="CHEBI:15378"/>
        <dbReference type="ChEBI" id="CHEBI:57540"/>
        <dbReference type="ChEBI" id="CHEBI:57945"/>
        <dbReference type="ChEBI" id="CHEBI:58052"/>
        <dbReference type="ChEBI" id="CHEBI:58885"/>
        <dbReference type="EC" id="1.1.1.22"/>
    </reaction>
</comment>
<feature type="binding site" evidence="10">
    <location>
        <begin position="274"/>
        <end position="278"/>
    </location>
    <ligand>
        <name>substrate</name>
    </ligand>
</feature>
<dbReference type="OrthoDB" id="9803238at2"/>
<dbReference type="GO" id="GO:0051287">
    <property type="term" value="F:NAD binding"/>
    <property type="evidence" value="ECO:0007669"/>
    <property type="project" value="InterPro"/>
</dbReference>
<comment type="similarity">
    <text evidence="2 8">Belongs to the UDP-glucose/GDP-mannose dehydrogenase family.</text>
</comment>
<proteinExistence type="inferred from homology"/>
<feature type="binding site" evidence="11">
    <location>
        <position position="177"/>
    </location>
    <ligand>
        <name>NAD(+)</name>
        <dbReference type="ChEBI" id="CHEBI:57540"/>
    </ligand>
</feature>
<evidence type="ECO:0000256" key="8">
    <source>
        <dbReference type="PIRNR" id="PIRNR000124"/>
    </source>
</evidence>
<evidence type="ECO:0000256" key="1">
    <source>
        <dbReference type="ARBA" id="ARBA00004701"/>
    </source>
</evidence>
<evidence type="ECO:0000256" key="6">
    <source>
        <dbReference type="ARBA" id="ARBA00023027"/>
    </source>
</evidence>
<evidence type="ECO:0000313" key="14">
    <source>
        <dbReference type="Proteomes" id="UP000242642"/>
    </source>
</evidence>
<feature type="binding site" evidence="11">
    <location>
        <position position="288"/>
    </location>
    <ligand>
        <name>NAD(+)</name>
        <dbReference type="ChEBI" id="CHEBI:57540"/>
    </ligand>
</feature>
<keyword evidence="5 8" id="KW-0560">Oxidoreductase</keyword>
<accession>A0A1I0BPQ2</accession>
<dbReference type="PIRSF" id="PIRSF500134">
    <property type="entry name" value="UDPglc_DH_bac"/>
    <property type="match status" value="1"/>
</dbReference>
<dbReference type="NCBIfam" id="TIGR03026">
    <property type="entry name" value="NDP-sugDHase"/>
    <property type="match status" value="1"/>
</dbReference>
<dbReference type="Pfam" id="PF00984">
    <property type="entry name" value="UDPG_MGDP_dh"/>
    <property type="match status" value="1"/>
</dbReference>
<dbReference type="Gene3D" id="3.40.50.720">
    <property type="entry name" value="NAD(P)-binding Rossmann-like Domain"/>
    <property type="match status" value="2"/>
</dbReference>
<dbReference type="InterPro" id="IPR001732">
    <property type="entry name" value="UDP-Glc/GDP-Man_DH_N"/>
</dbReference>
<feature type="binding site" evidence="10">
    <location>
        <position position="282"/>
    </location>
    <ligand>
        <name>substrate</name>
    </ligand>
</feature>
<dbReference type="PIRSF" id="PIRSF000124">
    <property type="entry name" value="UDPglc_GDPman_dh"/>
    <property type="match status" value="1"/>
</dbReference>
<keyword evidence="14" id="KW-1185">Reference proteome</keyword>
<feature type="binding site" evidence="11">
    <location>
        <position position="121"/>
    </location>
    <ligand>
        <name>NAD(+)</name>
        <dbReference type="ChEBI" id="CHEBI:57540"/>
    </ligand>
</feature>
<evidence type="ECO:0000256" key="4">
    <source>
        <dbReference type="ARBA" id="ARBA00015132"/>
    </source>
</evidence>
<dbReference type="SUPFAM" id="SSF52413">
    <property type="entry name" value="UDP-glucose/GDP-mannose dehydrogenase C-terminal domain"/>
    <property type="match status" value="1"/>
</dbReference>
<gene>
    <name evidence="13" type="ORF">SAMN02583745_01329</name>
</gene>
<dbReference type="InterPro" id="IPR014026">
    <property type="entry name" value="UDP-Glc/GDP-Man_DH_dimer"/>
</dbReference>
<feature type="binding site" evidence="10">
    <location>
        <begin position="174"/>
        <end position="177"/>
    </location>
    <ligand>
        <name>substrate</name>
    </ligand>
</feature>
<feature type="active site" description="Nucleophile" evidence="9">
    <location>
        <position position="285"/>
    </location>
</feature>
<keyword evidence="6 8" id="KW-0520">NAD</keyword>
<protein>
    <recommendedName>
        <fullName evidence="4 8">UDP-glucose 6-dehydrogenase</fullName>
        <ecNumber evidence="3 8">1.1.1.22</ecNumber>
    </recommendedName>
</protein>
<dbReference type="EMBL" id="FOHV01000008">
    <property type="protein sequence ID" value="SET08294.1"/>
    <property type="molecule type" value="Genomic_DNA"/>
</dbReference>
<dbReference type="SUPFAM" id="SSF51735">
    <property type="entry name" value="NAD(P)-binding Rossmann-fold domains"/>
    <property type="match status" value="1"/>
</dbReference>
<evidence type="ECO:0000256" key="5">
    <source>
        <dbReference type="ARBA" id="ARBA00023002"/>
    </source>
</evidence>
<dbReference type="SMART" id="SM00984">
    <property type="entry name" value="UDPG_MGDP_dh_C"/>
    <property type="match status" value="1"/>
</dbReference>
<dbReference type="RefSeq" id="WP_093318838.1">
    <property type="nucleotide sequence ID" value="NZ_FOHV01000008.1"/>
</dbReference>
<evidence type="ECO:0000259" key="12">
    <source>
        <dbReference type="SMART" id="SM00984"/>
    </source>
</evidence>
<feature type="binding site" evidence="10">
    <location>
        <position position="346"/>
    </location>
    <ligand>
        <name>substrate</name>
    </ligand>
</feature>
<dbReference type="InterPro" id="IPR017476">
    <property type="entry name" value="UDP-Glc/GDP-Man"/>
</dbReference>
<dbReference type="InterPro" id="IPR014027">
    <property type="entry name" value="UDP-Glc/GDP-Man_DH_C"/>
</dbReference>
<sequence>MKITVFGTGYVGLVQAATLAELGHDVMCVDINHAKINQLNDGIIPFFEPGLDQLVERNKLAHRLSFSLNPKECIEFADILFIAVGTPSYEDGSADLSAIETVAKTIGNYINGYKLIINKSTVPVGTVDLVKNTILETLAENASSYVQAMNSNDKLASILNRDKIEFDVISNPEFLKEGTAVIDSLHPERIIIGSNSKKALSIMRKLYHSFTKKGIPILEMDVRSAELTKYAANCMLATKISFINEMARLAELLGADIDAIKAGIASDSRIGPSFIDAGCGYGGSCFPKDIQCLINKAKEHQFFPHLLTAIEAVNSEQKTLLVDRVLNYYGHDISGKHFAIWGLSFKPETDDIRNSPSLTVINSICKLGATCTAFDPVAITNSKQYFANNQQVTFAESKELALIDADALIICTDWQQFYEINFDILKTSLTEPVIFDGRNLFSLADAIAQNITYISIGRKPVYRKEQYLNQIKKDSA</sequence>
<evidence type="ECO:0000256" key="11">
    <source>
        <dbReference type="PIRSR" id="PIRSR500134-3"/>
    </source>
</evidence>
<evidence type="ECO:0000313" key="13">
    <source>
        <dbReference type="EMBL" id="SET08294.1"/>
    </source>
</evidence>
<evidence type="ECO:0000256" key="10">
    <source>
        <dbReference type="PIRSR" id="PIRSR500134-2"/>
    </source>
</evidence>
<feature type="domain" description="UDP-glucose/GDP-mannose dehydrogenase C-terminal" evidence="12">
    <location>
        <begin position="339"/>
        <end position="443"/>
    </location>
</feature>
<feature type="binding site" evidence="11">
    <location>
        <position position="86"/>
    </location>
    <ligand>
        <name>NAD(+)</name>
        <dbReference type="ChEBI" id="CHEBI:57540"/>
    </ligand>
</feature>
<dbReference type="InterPro" id="IPR008927">
    <property type="entry name" value="6-PGluconate_DH-like_C_sf"/>
</dbReference>
<dbReference type="InterPro" id="IPR028357">
    <property type="entry name" value="UDPglc_DH_bac"/>
</dbReference>
<dbReference type="STRING" id="1123402.SAMN02583745_01329"/>
<name>A0A1I0BPQ2_9GAMM</name>
<dbReference type="PANTHER" id="PTHR43750:SF3">
    <property type="entry name" value="UDP-GLUCOSE 6-DEHYDROGENASE TUAD"/>
    <property type="match status" value="1"/>
</dbReference>
<reference evidence="14" key="1">
    <citation type="submission" date="2016-10" db="EMBL/GenBank/DDBJ databases">
        <authorList>
            <person name="Varghese N."/>
            <person name="Submissions S."/>
        </authorList>
    </citation>
    <scope>NUCLEOTIDE SEQUENCE [LARGE SCALE GENOMIC DNA]</scope>
    <source>
        <strain evidence="14">DSM 18579</strain>
    </source>
</reference>
<organism evidence="13 14">
    <name type="scientific">Thorsellia anophelis DSM 18579</name>
    <dbReference type="NCBI Taxonomy" id="1123402"/>
    <lineage>
        <taxon>Bacteria</taxon>
        <taxon>Pseudomonadati</taxon>
        <taxon>Pseudomonadota</taxon>
        <taxon>Gammaproteobacteria</taxon>
        <taxon>Enterobacterales</taxon>
        <taxon>Thorselliaceae</taxon>
        <taxon>Thorsellia</taxon>
    </lineage>
</organism>
<dbReference type="SUPFAM" id="SSF48179">
    <property type="entry name" value="6-phosphogluconate dehydrogenase C-terminal domain-like"/>
    <property type="match status" value="1"/>
</dbReference>
<dbReference type="Pfam" id="PF03720">
    <property type="entry name" value="UDPG_MGDP_dh_C"/>
    <property type="match status" value="1"/>
</dbReference>
<dbReference type="Gene3D" id="1.20.5.100">
    <property type="entry name" value="Cytochrome c1, transmembrane anchor, C-terminal"/>
    <property type="match status" value="1"/>
</dbReference>
<dbReference type="GO" id="GO:0003979">
    <property type="term" value="F:UDP-glucose 6-dehydrogenase activity"/>
    <property type="evidence" value="ECO:0007669"/>
    <property type="project" value="UniProtKB-EC"/>
</dbReference>